<dbReference type="GO" id="GO:0006508">
    <property type="term" value="P:proteolysis"/>
    <property type="evidence" value="ECO:0007669"/>
    <property type="project" value="UniProtKB-KW"/>
</dbReference>
<dbReference type="SUPFAM" id="SSF63411">
    <property type="entry name" value="LuxS/MPP-like metallohydrolase"/>
    <property type="match status" value="2"/>
</dbReference>
<gene>
    <name evidence="2" type="ordered locus">LBA0660</name>
</gene>
<dbReference type="PATRIC" id="fig|272621.13.peg.631"/>
<dbReference type="InterPro" id="IPR011249">
    <property type="entry name" value="Metalloenz_LuxS/M16"/>
</dbReference>
<dbReference type="RefSeq" id="WP_011254218.1">
    <property type="nucleotide sequence ID" value="NC_006814.3"/>
</dbReference>
<dbReference type="eggNOG" id="COG0612">
    <property type="taxonomic scope" value="Bacteria"/>
</dbReference>
<evidence type="ECO:0000313" key="2">
    <source>
        <dbReference type="EMBL" id="AAV42537.1"/>
    </source>
</evidence>
<dbReference type="PANTHER" id="PTHR11851:SF186">
    <property type="entry name" value="INACTIVE METALLOPROTEASE YMFF-RELATED"/>
    <property type="match status" value="1"/>
</dbReference>
<accession>Q5FL87</accession>
<dbReference type="AlphaFoldDB" id="Q5FL87"/>
<evidence type="ECO:0000259" key="1">
    <source>
        <dbReference type="Pfam" id="PF05193"/>
    </source>
</evidence>
<dbReference type="OrthoDB" id="2305590at2"/>
<dbReference type="GO" id="GO:0046872">
    <property type="term" value="F:metal ion binding"/>
    <property type="evidence" value="ECO:0007669"/>
    <property type="project" value="InterPro"/>
</dbReference>
<organism evidence="3">
    <name type="scientific">Lactobacillus acidophilus (strain ATCC 700396 / NCK56 / N2 / NCFM)</name>
    <dbReference type="NCBI Taxonomy" id="272621"/>
    <lineage>
        <taxon>Bacteria</taxon>
        <taxon>Bacillati</taxon>
        <taxon>Bacillota</taxon>
        <taxon>Bacilli</taxon>
        <taxon>Lactobacillales</taxon>
        <taxon>Lactobacillaceae</taxon>
        <taxon>Lactobacillus</taxon>
    </lineage>
</organism>
<dbReference type="Gene3D" id="3.30.830.10">
    <property type="entry name" value="Metalloenzyme, LuxS/M16 peptidase-like"/>
    <property type="match status" value="2"/>
</dbReference>
<dbReference type="EMBL" id="CP000033">
    <property type="protein sequence ID" value="AAV42537.1"/>
    <property type="molecule type" value="Genomic_DNA"/>
</dbReference>
<name>Q5FL87_LACAC</name>
<proteinExistence type="predicted"/>
<protein>
    <submittedName>
        <fullName evidence="2">Putative protease</fullName>
    </submittedName>
</protein>
<dbReference type="InterPro" id="IPR050361">
    <property type="entry name" value="MPP/UQCRC_Complex"/>
</dbReference>
<keyword evidence="2" id="KW-0378">Hydrolase</keyword>
<dbReference type="KEGG" id="lac:LBA0660"/>
<reference evidence="2 3" key="1">
    <citation type="journal article" date="2005" name="Proc. Natl. Acad. Sci. U.S.A.">
        <title>Complete genome sequence of the probiotic lactic acid bacterium Lactobacillus acidophilus NCFM.</title>
        <authorList>
            <person name="Altermann E."/>
            <person name="Russell W.M."/>
            <person name="Azcarate-Peril M.A."/>
            <person name="Barrangou R."/>
            <person name="Buck B.L."/>
            <person name="McAuliffe O."/>
            <person name="Souther N."/>
            <person name="Dobson A."/>
            <person name="Duong T."/>
            <person name="Callanan M."/>
            <person name="Lick S."/>
            <person name="Hamrick A."/>
            <person name="Cano R."/>
            <person name="Klaenhammer T.R."/>
        </authorList>
    </citation>
    <scope>NUCLEOTIDE SEQUENCE [LARGE SCALE GENOMIC DNA]</scope>
    <source>
        <strain evidence="3">ATCC 700396 / NCK56 / N2 / NCFM</strain>
    </source>
</reference>
<dbReference type="HOGENOM" id="CLU_670462_0_0_9"/>
<sequence>MLTTNITIRKNKKFTTAGIGCFLRLPLTNHNLAFASLLSRLQMNTSLSYPTIAAQQRKLAQLYDLQLDIMPQLFGNQIILMYYANFVEPIEVLDPDYTYEEIIQTISQIIRFPAYDNNLFDYAKRQLEDEYREIMVQPSNYALDRFFKLWYEDQPEYAENFMGPIDEIKNTTIVEMRDFIENLRDIPMAVIGMGRDNQLMTKILRNIFKGAGIIKKFQVSDLVIPAKRKLIEKVDEQDNIQAQLLMGFGFKQRISYQEQVVGLLLEQYLAGDQSSKLFSQIREELGAAYDVQASDFANNSLFLINAGIDPQKVEPAKRIILNEMQKLMDGNIDEELFRKSKKAVYRNTRIGLDNQNWQLGQALRAELLPDYLDFDREAAIKKATPHQLINFVQNLFFNESYILK</sequence>
<dbReference type="InterPro" id="IPR007863">
    <property type="entry name" value="Peptidase_M16_C"/>
</dbReference>
<dbReference type="BioCyc" id="LACI272621:G1G49-683-MONOMER"/>
<dbReference type="GO" id="GO:0008233">
    <property type="term" value="F:peptidase activity"/>
    <property type="evidence" value="ECO:0007669"/>
    <property type="project" value="UniProtKB-KW"/>
</dbReference>
<dbReference type="Pfam" id="PF05193">
    <property type="entry name" value="Peptidase_M16_C"/>
    <property type="match status" value="1"/>
</dbReference>
<feature type="domain" description="Peptidase M16 C-terminal" evidence="1">
    <location>
        <begin position="200"/>
        <end position="343"/>
    </location>
</feature>
<dbReference type="GeneID" id="93290211"/>
<dbReference type="PANTHER" id="PTHR11851">
    <property type="entry name" value="METALLOPROTEASE"/>
    <property type="match status" value="1"/>
</dbReference>
<dbReference type="Proteomes" id="UP000006381">
    <property type="component" value="Chromosome"/>
</dbReference>
<evidence type="ECO:0000313" key="3">
    <source>
        <dbReference type="Proteomes" id="UP000006381"/>
    </source>
</evidence>
<keyword evidence="2" id="KW-0645">Protease</keyword>
<keyword evidence="3" id="KW-1185">Reference proteome</keyword>
<dbReference type="STRING" id="272621.LBA0660"/>